<dbReference type="Proteomes" id="UP000001307">
    <property type="component" value="Unassembled WGS sequence"/>
</dbReference>
<feature type="domain" description="Helicase C-terminal" evidence="12">
    <location>
        <begin position="323"/>
        <end position="484"/>
    </location>
</feature>
<sequence>MESRSMARSAKRDKIQLHDDAIDDEEYNLGDDTELTNETYVDEPVDLPDEYIDEEIQAAMSRTTLVDNNESFTESALPDFLIDSPYDDYVDVDHDSFDVFAQYVLRKKFGKQNFRGLQLHVIKKILRGDDIIGVFATGFGKSICYQILPFLVRSPAATLVISPLVALIEDQQRELTDYCIPSAKLAAKIKYVQFDHMIRKTKVFFLTPESVKSQAYRLEQIVKHVRIVAIVVDECHCAPQWGFGFRPSFQDIVGLREAFEPLKATPMLAITATASFETQRLISSMLGMKRPYVINGPLDRPNIKLVTELRSDDLWDDIKHLFHLETHVFTRQKKWVPNMPTIIYTTLARDARDYYERFLAMMMPGRIGIYIGSSDKSKEMEKLRAEAFHGFGEDQISLVIATYSFGMGLNKPNIRNVIIADTPENVSTYAQMIGRAGRDGQQATAYCFFQPSDLHKKQLKKVSMLTKDSILELYRGNYAVLNILQSRFCLRSLLLHHFREHLTSSICQTSTCCINCEEESINADADPGYEFYRHTMHNAYHEYKMVLKTLKHGDTIADFFKKQWGRNGAFADSLYDKEYISSLLTTAVQNGWLDFQIVKGKKRIVNNIEKMTSKTILKTTDLGRIIDEFCEKYGFAGDIDDVPINRNFAYVENFPNIVKLKDEFGRPLLDARQEYFWRLHKNNTPLVNVIRALKGQPREMISLATTCIERGYSVDLRQFDCKMSDVQVLFEYADMRIAAHGEVNEYQMMSQLPTYAGMGRIKMMYSALIRVMMGTAKSTEHNLSMCKRFNILEEMA</sequence>
<proteinExistence type="inferred from homology"/>
<evidence type="ECO:0000256" key="4">
    <source>
        <dbReference type="ARBA" id="ARBA00022806"/>
    </source>
</evidence>
<reference evidence="13" key="1">
    <citation type="journal article" date="2010" name="Science">
        <title>Plasticity of animal genome architecture unmasked by rapid evolution of a pelagic tunicate.</title>
        <authorList>
            <person name="Denoeud F."/>
            <person name="Henriet S."/>
            <person name="Mungpakdee S."/>
            <person name="Aury J.M."/>
            <person name="Da Silva C."/>
            <person name="Brinkmann H."/>
            <person name="Mikhaleva J."/>
            <person name="Olsen L.C."/>
            <person name="Jubin C."/>
            <person name="Canestro C."/>
            <person name="Bouquet J.M."/>
            <person name="Danks G."/>
            <person name="Poulain J."/>
            <person name="Campsteijn C."/>
            <person name="Adamski M."/>
            <person name="Cross I."/>
            <person name="Yadetie F."/>
            <person name="Muffato M."/>
            <person name="Louis A."/>
            <person name="Butcher S."/>
            <person name="Tsagkogeorga G."/>
            <person name="Konrad A."/>
            <person name="Singh S."/>
            <person name="Jensen M.F."/>
            <person name="Cong E.H."/>
            <person name="Eikeseth-Otteraa H."/>
            <person name="Noel B."/>
            <person name="Anthouard V."/>
            <person name="Porcel B.M."/>
            <person name="Kachouri-Lafond R."/>
            <person name="Nishino A."/>
            <person name="Ugolini M."/>
            <person name="Chourrout P."/>
            <person name="Nishida H."/>
            <person name="Aasland R."/>
            <person name="Huzurbazar S."/>
            <person name="Westhof E."/>
            <person name="Delsuc F."/>
            <person name="Lehrach H."/>
            <person name="Reinhardt R."/>
            <person name="Weissenbach J."/>
            <person name="Roy S.W."/>
            <person name="Artiguenave F."/>
            <person name="Postlethwait J.H."/>
            <person name="Manak J.R."/>
            <person name="Thompson E.M."/>
            <person name="Jaillon O."/>
            <person name="Du Pasquier L."/>
            <person name="Boudinot P."/>
            <person name="Liberles D.A."/>
            <person name="Volff J.N."/>
            <person name="Philippe H."/>
            <person name="Lenhard B."/>
            <person name="Roest Crollius H."/>
            <person name="Wincker P."/>
            <person name="Chourrout D."/>
        </authorList>
    </citation>
    <scope>NUCLEOTIDE SEQUENCE [LARGE SCALE GENOMIC DNA]</scope>
</reference>
<dbReference type="GO" id="GO:0016787">
    <property type="term" value="F:hydrolase activity"/>
    <property type="evidence" value="ECO:0007669"/>
    <property type="project" value="UniProtKB-KW"/>
</dbReference>
<evidence type="ECO:0000313" key="13">
    <source>
        <dbReference type="EMBL" id="CBY12603.1"/>
    </source>
</evidence>
<keyword evidence="2" id="KW-0547">Nucleotide-binding</keyword>
<dbReference type="GO" id="GO:0005737">
    <property type="term" value="C:cytoplasm"/>
    <property type="evidence" value="ECO:0007669"/>
    <property type="project" value="TreeGrafter"/>
</dbReference>
<dbReference type="CDD" id="cd17920">
    <property type="entry name" value="DEXHc_RecQ"/>
    <property type="match status" value="1"/>
</dbReference>
<dbReference type="GO" id="GO:0043138">
    <property type="term" value="F:3'-5' DNA helicase activity"/>
    <property type="evidence" value="ECO:0007669"/>
    <property type="project" value="UniProtKB-EC"/>
</dbReference>
<dbReference type="EMBL" id="FN653130">
    <property type="protein sequence ID" value="CBY12603.1"/>
    <property type="molecule type" value="Genomic_DNA"/>
</dbReference>
<dbReference type="GO" id="GO:0003677">
    <property type="term" value="F:DNA binding"/>
    <property type="evidence" value="ECO:0007669"/>
    <property type="project" value="UniProtKB-KW"/>
</dbReference>
<dbReference type="NCBIfam" id="TIGR00614">
    <property type="entry name" value="recQ_fam"/>
    <property type="match status" value="1"/>
</dbReference>
<dbReference type="InParanoid" id="E4XS55"/>
<evidence type="ECO:0000256" key="9">
    <source>
        <dbReference type="ARBA" id="ARBA00034808"/>
    </source>
</evidence>
<dbReference type="Pfam" id="PF00270">
    <property type="entry name" value="DEAD"/>
    <property type="match status" value="1"/>
</dbReference>
<dbReference type="GO" id="GO:0005524">
    <property type="term" value="F:ATP binding"/>
    <property type="evidence" value="ECO:0007669"/>
    <property type="project" value="UniProtKB-KW"/>
</dbReference>
<accession>E4XS55</accession>
<keyword evidence="4" id="KW-0347">Helicase</keyword>
<dbReference type="SMART" id="SM00490">
    <property type="entry name" value="HELICc"/>
    <property type="match status" value="1"/>
</dbReference>
<keyword evidence="14" id="KW-1185">Reference proteome</keyword>
<dbReference type="InterPro" id="IPR011545">
    <property type="entry name" value="DEAD/DEAH_box_helicase_dom"/>
</dbReference>
<dbReference type="GO" id="GO:0005694">
    <property type="term" value="C:chromosome"/>
    <property type="evidence" value="ECO:0007669"/>
    <property type="project" value="TreeGrafter"/>
</dbReference>
<keyword evidence="7" id="KW-0413">Isomerase</keyword>
<evidence type="ECO:0000256" key="2">
    <source>
        <dbReference type="ARBA" id="ARBA00022741"/>
    </source>
</evidence>
<evidence type="ECO:0000256" key="3">
    <source>
        <dbReference type="ARBA" id="ARBA00022801"/>
    </source>
</evidence>
<dbReference type="PANTHER" id="PTHR13710:SF105">
    <property type="entry name" value="ATP-DEPENDENT DNA HELICASE Q1"/>
    <property type="match status" value="1"/>
</dbReference>
<dbReference type="GO" id="GO:0000724">
    <property type="term" value="P:double-strand break repair via homologous recombination"/>
    <property type="evidence" value="ECO:0007669"/>
    <property type="project" value="TreeGrafter"/>
</dbReference>
<evidence type="ECO:0000256" key="8">
    <source>
        <dbReference type="ARBA" id="ARBA00034617"/>
    </source>
</evidence>
<dbReference type="Pfam" id="PF00271">
    <property type="entry name" value="Helicase_C"/>
    <property type="match status" value="1"/>
</dbReference>
<keyword evidence="6" id="KW-0238">DNA-binding</keyword>
<dbReference type="GO" id="GO:0009378">
    <property type="term" value="F:four-way junction helicase activity"/>
    <property type="evidence" value="ECO:0007669"/>
    <property type="project" value="TreeGrafter"/>
</dbReference>
<keyword evidence="5" id="KW-0067">ATP-binding</keyword>
<comment type="similarity">
    <text evidence="1">Belongs to the helicase family. RecQ subfamily.</text>
</comment>
<dbReference type="InterPro" id="IPR014001">
    <property type="entry name" value="Helicase_ATP-bd"/>
</dbReference>
<dbReference type="PANTHER" id="PTHR13710">
    <property type="entry name" value="DNA HELICASE RECQ FAMILY MEMBER"/>
    <property type="match status" value="1"/>
</dbReference>
<protein>
    <recommendedName>
        <fullName evidence="9">DNA 3'-5' helicase</fullName>
        <ecNumber evidence="9">5.6.2.4</ecNumber>
    </recommendedName>
    <alternativeName>
        <fullName evidence="10">DNA 3'-5' helicase Q1</fullName>
    </alternativeName>
</protein>
<feature type="domain" description="Helicase ATP-binding" evidence="11">
    <location>
        <begin position="122"/>
        <end position="292"/>
    </location>
</feature>
<evidence type="ECO:0000259" key="11">
    <source>
        <dbReference type="PROSITE" id="PS51192"/>
    </source>
</evidence>
<keyword evidence="3" id="KW-0378">Hydrolase</keyword>
<gene>
    <name evidence="13" type="ORF">GSOID_T00002004001</name>
</gene>
<evidence type="ECO:0000256" key="1">
    <source>
        <dbReference type="ARBA" id="ARBA00005446"/>
    </source>
</evidence>
<evidence type="ECO:0000256" key="10">
    <source>
        <dbReference type="ARBA" id="ARBA00044566"/>
    </source>
</evidence>
<dbReference type="PROSITE" id="PS51192">
    <property type="entry name" value="HELICASE_ATP_BIND_1"/>
    <property type="match status" value="1"/>
</dbReference>
<dbReference type="SMART" id="SM00487">
    <property type="entry name" value="DEXDc"/>
    <property type="match status" value="1"/>
</dbReference>
<comment type="catalytic activity">
    <reaction evidence="8">
        <text>Couples ATP hydrolysis with the unwinding of duplex DNA by translocating in the 3'-5' direction.</text>
        <dbReference type="EC" id="5.6.2.4"/>
    </reaction>
</comment>
<dbReference type="AlphaFoldDB" id="E4XS55"/>
<organism evidence="13">
    <name type="scientific">Oikopleura dioica</name>
    <name type="common">Tunicate</name>
    <dbReference type="NCBI Taxonomy" id="34765"/>
    <lineage>
        <taxon>Eukaryota</taxon>
        <taxon>Metazoa</taxon>
        <taxon>Chordata</taxon>
        <taxon>Tunicata</taxon>
        <taxon>Appendicularia</taxon>
        <taxon>Copelata</taxon>
        <taxon>Oikopleuridae</taxon>
        <taxon>Oikopleura</taxon>
    </lineage>
</organism>
<dbReference type="EC" id="5.6.2.4" evidence="9"/>
<evidence type="ECO:0000256" key="7">
    <source>
        <dbReference type="ARBA" id="ARBA00023235"/>
    </source>
</evidence>
<evidence type="ECO:0000256" key="5">
    <source>
        <dbReference type="ARBA" id="ARBA00022840"/>
    </source>
</evidence>
<dbReference type="InterPro" id="IPR001650">
    <property type="entry name" value="Helicase_C-like"/>
</dbReference>
<evidence type="ECO:0000259" key="12">
    <source>
        <dbReference type="PROSITE" id="PS51194"/>
    </source>
</evidence>
<evidence type="ECO:0000256" key="6">
    <source>
        <dbReference type="ARBA" id="ARBA00023125"/>
    </source>
</evidence>
<dbReference type="OrthoDB" id="10261556at2759"/>
<dbReference type="InterPro" id="IPR004589">
    <property type="entry name" value="DNA_helicase_ATP-dep_RecQ"/>
</dbReference>
<dbReference type="PROSITE" id="PS51194">
    <property type="entry name" value="HELICASE_CTER"/>
    <property type="match status" value="1"/>
</dbReference>
<dbReference type="SUPFAM" id="SSF52540">
    <property type="entry name" value="P-loop containing nucleoside triphosphate hydrolases"/>
    <property type="match status" value="1"/>
</dbReference>
<dbReference type="Gene3D" id="3.40.50.300">
    <property type="entry name" value="P-loop containing nucleotide triphosphate hydrolases"/>
    <property type="match status" value="2"/>
</dbReference>
<evidence type="ECO:0000313" key="14">
    <source>
        <dbReference type="Proteomes" id="UP000001307"/>
    </source>
</evidence>
<name>E4XS55_OIKDI</name>
<dbReference type="InterPro" id="IPR027417">
    <property type="entry name" value="P-loop_NTPase"/>
</dbReference>